<protein>
    <recommendedName>
        <fullName evidence="3 9">Chromatin modification-related protein EAF6</fullName>
    </recommendedName>
</protein>
<dbReference type="EMBL" id="JAEUBF010001304">
    <property type="protein sequence ID" value="KAH3670326.1"/>
    <property type="molecule type" value="Genomic_DNA"/>
</dbReference>
<dbReference type="InterPro" id="IPR015418">
    <property type="entry name" value="Eaf6"/>
</dbReference>
<keyword evidence="5 9" id="KW-0805">Transcription regulation</keyword>
<evidence type="ECO:0000256" key="3">
    <source>
        <dbReference type="ARBA" id="ARBA00018504"/>
    </source>
</evidence>
<dbReference type="PANTHER" id="PTHR13476">
    <property type="entry name" value="CHROMATIN MODIFICATION-RELATED PROTEIN MEAF6"/>
    <property type="match status" value="1"/>
</dbReference>
<reference evidence="12" key="2">
    <citation type="submission" date="2021-01" db="EMBL/GenBank/DDBJ databases">
        <authorList>
            <person name="Schikora-Tamarit M.A."/>
        </authorList>
    </citation>
    <scope>NUCLEOTIDE SEQUENCE</scope>
    <source>
        <strain evidence="12">CBS6341</strain>
    </source>
</reference>
<comment type="subunit">
    <text evidence="9">Component of the NuA4 histone acetyltransferase complex.</text>
</comment>
<evidence type="ECO:0000256" key="6">
    <source>
        <dbReference type="ARBA" id="ARBA00023054"/>
    </source>
</evidence>
<dbReference type="GO" id="GO:0035267">
    <property type="term" value="C:NuA4 histone acetyltransferase complex"/>
    <property type="evidence" value="ECO:0007669"/>
    <property type="project" value="UniProtKB-UniRule"/>
</dbReference>
<comment type="function">
    <text evidence="9">Component of the NuA4 histone acetyltransferase complex which is involved in transcriptional activation of selected genes principally by acetylation of nucleosomal histone H4 and H2A. The NuA4 complex is also involved in DNA repair.</text>
</comment>
<evidence type="ECO:0000256" key="4">
    <source>
        <dbReference type="ARBA" id="ARBA00022853"/>
    </source>
</evidence>
<dbReference type="AlphaFoldDB" id="A0A9P8T9S7"/>
<organism evidence="12 13">
    <name type="scientific">Wickerhamomyces mucosus</name>
    <dbReference type="NCBI Taxonomy" id="1378264"/>
    <lineage>
        <taxon>Eukaryota</taxon>
        <taxon>Fungi</taxon>
        <taxon>Dikarya</taxon>
        <taxon>Ascomycota</taxon>
        <taxon>Saccharomycotina</taxon>
        <taxon>Saccharomycetes</taxon>
        <taxon>Phaffomycetales</taxon>
        <taxon>Wickerhamomycetaceae</taxon>
        <taxon>Wickerhamomyces</taxon>
    </lineage>
</organism>
<keyword evidence="9" id="KW-0234">DNA repair</keyword>
<dbReference type="OrthoDB" id="440324at2759"/>
<keyword evidence="4 9" id="KW-0156">Chromatin regulator</keyword>
<evidence type="ECO:0000256" key="7">
    <source>
        <dbReference type="ARBA" id="ARBA00023163"/>
    </source>
</evidence>
<evidence type="ECO:0000256" key="9">
    <source>
        <dbReference type="RuleBase" id="RU368022"/>
    </source>
</evidence>
<keyword evidence="9" id="KW-0227">DNA damage</keyword>
<dbReference type="GO" id="GO:0006325">
    <property type="term" value="P:chromatin organization"/>
    <property type="evidence" value="ECO:0007669"/>
    <property type="project" value="UniProtKB-KW"/>
</dbReference>
<reference evidence="12" key="1">
    <citation type="journal article" date="2021" name="Open Biol.">
        <title>Shared evolutionary footprints suggest mitochondrial oxidative damage underlies multiple complex I losses in fungi.</title>
        <authorList>
            <person name="Schikora-Tamarit M.A."/>
            <person name="Marcet-Houben M."/>
            <person name="Nosek J."/>
            <person name="Gabaldon T."/>
        </authorList>
    </citation>
    <scope>NUCLEOTIDE SEQUENCE</scope>
    <source>
        <strain evidence="12">CBS6341</strain>
    </source>
</reference>
<keyword evidence="8 9" id="KW-0539">Nucleus</keyword>
<name>A0A9P8T9S7_9ASCO</name>
<keyword evidence="7 9" id="KW-0804">Transcription</keyword>
<dbReference type="GO" id="GO:0006281">
    <property type="term" value="P:DNA repair"/>
    <property type="evidence" value="ECO:0007669"/>
    <property type="project" value="UniProtKB-UniRule"/>
</dbReference>
<dbReference type="GO" id="GO:0005634">
    <property type="term" value="C:nucleus"/>
    <property type="evidence" value="ECO:0007669"/>
    <property type="project" value="UniProtKB-SubCell"/>
</dbReference>
<sequence length="131" mass="15244">MSQSESLKEYETLKKQLQDAILRKKTLDKEITQIEENIFQKETIYLSESNNSNIVRGFETSNKQGSHNSSFGSVNKKKLIFTDDDRVFSLSSHTFVRHLQKKNDLEDEQDDISNESTPNTAQSNKKRRRDD</sequence>
<comment type="subcellular location">
    <subcellularLocation>
        <location evidence="1 9">Nucleus</location>
    </subcellularLocation>
</comment>
<comment type="caution">
    <text evidence="12">The sequence shown here is derived from an EMBL/GenBank/DDBJ whole genome shotgun (WGS) entry which is preliminary data.</text>
</comment>
<feature type="coiled-coil region" evidence="10">
    <location>
        <begin position="10"/>
        <end position="37"/>
    </location>
</feature>
<keyword evidence="6 10" id="KW-0175">Coiled coil</keyword>
<evidence type="ECO:0000256" key="1">
    <source>
        <dbReference type="ARBA" id="ARBA00004123"/>
    </source>
</evidence>
<accession>A0A9P8T9S7</accession>
<feature type="compositionally biased region" description="Polar residues" evidence="11">
    <location>
        <begin position="114"/>
        <end position="123"/>
    </location>
</feature>
<evidence type="ECO:0000313" key="13">
    <source>
        <dbReference type="Proteomes" id="UP000769528"/>
    </source>
</evidence>
<evidence type="ECO:0000256" key="11">
    <source>
        <dbReference type="SAM" id="MobiDB-lite"/>
    </source>
</evidence>
<evidence type="ECO:0000256" key="5">
    <source>
        <dbReference type="ARBA" id="ARBA00023015"/>
    </source>
</evidence>
<gene>
    <name evidence="12" type="ORF">WICMUC_004895</name>
</gene>
<dbReference type="Pfam" id="PF09340">
    <property type="entry name" value="NuA4"/>
    <property type="match status" value="1"/>
</dbReference>
<feature type="region of interest" description="Disordered" evidence="11">
    <location>
        <begin position="99"/>
        <end position="131"/>
    </location>
</feature>
<keyword evidence="13" id="KW-1185">Reference proteome</keyword>
<proteinExistence type="inferred from homology"/>
<evidence type="ECO:0000256" key="8">
    <source>
        <dbReference type="ARBA" id="ARBA00023242"/>
    </source>
</evidence>
<evidence type="ECO:0000256" key="2">
    <source>
        <dbReference type="ARBA" id="ARBA00010916"/>
    </source>
</evidence>
<dbReference type="Proteomes" id="UP000769528">
    <property type="component" value="Unassembled WGS sequence"/>
</dbReference>
<comment type="similarity">
    <text evidence="2 9">Belongs to the EAF6 family.</text>
</comment>
<evidence type="ECO:0000313" key="12">
    <source>
        <dbReference type="EMBL" id="KAH3670326.1"/>
    </source>
</evidence>
<evidence type="ECO:0000256" key="10">
    <source>
        <dbReference type="SAM" id="Coils"/>
    </source>
</evidence>